<feature type="binding site" evidence="9">
    <location>
        <position position="165"/>
    </location>
    <ligand>
        <name>Zn(2+)</name>
        <dbReference type="ChEBI" id="CHEBI:29105"/>
    </ligand>
</feature>
<dbReference type="PANTHER" id="PTHR36447">
    <property type="entry name" value="BETA-GALACTOSIDASE GANA"/>
    <property type="match status" value="1"/>
</dbReference>
<feature type="active site" description="Nucleophile" evidence="7">
    <location>
        <position position="315"/>
    </location>
</feature>
<dbReference type="Gene3D" id="2.60.40.1180">
    <property type="entry name" value="Golgi alpha-mannosidase II"/>
    <property type="match status" value="1"/>
</dbReference>
<dbReference type="EC" id="3.2.1.23" evidence="3 6"/>
<dbReference type="Pfam" id="PF08533">
    <property type="entry name" value="Glyco_hydro_42C"/>
    <property type="match status" value="1"/>
</dbReference>
<keyword evidence="9" id="KW-0479">Metal-binding</keyword>
<proteinExistence type="inferred from homology"/>
<protein>
    <recommendedName>
        <fullName evidence="3 6">Beta-galactosidase</fullName>
        <shortName evidence="6">Beta-gal</shortName>
        <ecNumber evidence="3 6">3.2.1.23</ecNumber>
    </recommendedName>
</protein>
<evidence type="ECO:0000256" key="1">
    <source>
        <dbReference type="ARBA" id="ARBA00001412"/>
    </source>
</evidence>
<dbReference type="InterPro" id="IPR013738">
    <property type="entry name" value="Beta_galactosidase_Trimer"/>
</dbReference>
<dbReference type="InterPro" id="IPR017853">
    <property type="entry name" value="GH"/>
</dbReference>
<evidence type="ECO:0000256" key="9">
    <source>
        <dbReference type="PIRSR" id="PIRSR001084-3"/>
    </source>
</evidence>
<dbReference type="InterPro" id="IPR013529">
    <property type="entry name" value="Glyco_hydro_42_N"/>
</dbReference>
<evidence type="ECO:0000256" key="2">
    <source>
        <dbReference type="ARBA" id="ARBA00005940"/>
    </source>
</evidence>
<dbReference type="Pfam" id="PF08532">
    <property type="entry name" value="Glyco_hydro_42M"/>
    <property type="match status" value="1"/>
</dbReference>
<feature type="binding site" evidence="8">
    <location>
        <position position="323"/>
    </location>
    <ligand>
        <name>substrate</name>
    </ligand>
</feature>
<feature type="domain" description="Glycoside hydrolase family 42 N-terminal" evidence="10">
    <location>
        <begin position="19"/>
        <end position="391"/>
    </location>
</feature>
<dbReference type="Pfam" id="PF02449">
    <property type="entry name" value="Glyco_hydro_42"/>
    <property type="match status" value="1"/>
</dbReference>
<comment type="similarity">
    <text evidence="2 6">Belongs to the glycosyl hydrolase 42 family.</text>
</comment>
<feature type="binding site" evidence="9">
    <location>
        <position position="163"/>
    </location>
    <ligand>
        <name>Zn(2+)</name>
        <dbReference type="ChEBI" id="CHEBI:29105"/>
    </ligand>
</feature>
<dbReference type="GO" id="GO:0006012">
    <property type="term" value="P:galactose metabolic process"/>
    <property type="evidence" value="ECO:0007669"/>
    <property type="project" value="InterPro"/>
</dbReference>
<dbReference type="PIRSF" id="PIRSF001084">
    <property type="entry name" value="B-galactosidase"/>
    <property type="match status" value="1"/>
</dbReference>
<evidence type="ECO:0000256" key="3">
    <source>
        <dbReference type="ARBA" id="ARBA00012756"/>
    </source>
</evidence>
<evidence type="ECO:0000313" key="13">
    <source>
        <dbReference type="EMBL" id="RYV51946.1"/>
    </source>
</evidence>
<comment type="catalytic activity">
    <reaction evidence="1 6">
        <text>Hydrolysis of terminal non-reducing beta-D-galactose residues in beta-D-galactosides.</text>
        <dbReference type="EC" id="3.2.1.23"/>
    </reaction>
</comment>
<evidence type="ECO:0000256" key="8">
    <source>
        <dbReference type="PIRSR" id="PIRSR001084-2"/>
    </source>
</evidence>
<dbReference type="InterPro" id="IPR013780">
    <property type="entry name" value="Glyco_hydro_b"/>
</dbReference>
<evidence type="ECO:0000259" key="11">
    <source>
        <dbReference type="Pfam" id="PF08532"/>
    </source>
</evidence>
<evidence type="ECO:0000313" key="14">
    <source>
        <dbReference type="Proteomes" id="UP000293764"/>
    </source>
</evidence>
<evidence type="ECO:0000256" key="6">
    <source>
        <dbReference type="PIRNR" id="PIRNR001084"/>
    </source>
</evidence>
<feature type="active site" description="Proton donor" evidence="7">
    <location>
        <position position="155"/>
    </location>
</feature>
<dbReference type="GO" id="GO:0009341">
    <property type="term" value="C:beta-galactosidase complex"/>
    <property type="evidence" value="ECO:0007669"/>
    <property type="project" value="InterPro"/>
</dbReference>
<organism evidence="13 14">
    <name type="scientific">Pengzhenrongella frigida</name>
    <dbReference type="NCBI Taxonomy" id="1259133"/>
    <lineage>
        <taxon>Bacteria</taxon>
        <taxon>Bacillati</taxon>
        <taxon>Actinomycetota</taxon>
        <taxon>Actinomycetes</taxon>
        <taxon>Micrococcales</taxon>
        <taxon>Pengzhenrongella</taxon>
    </lineage>
</organism>
<gene>
    <name evidence="13" type="ORF">EUA98_06000</name>
</gene>
<reference evidence="13 14" key="1">
    <citation type="submission" date="2019-01" db="EMBL/GenBank/DDBJ databases">
        <title>Novel species of Cellulomonas.</title>
        <authorList>
            <person name="Liu Q."/>
            <person name="Xin Y.-H."/>
        </authorList>
    </citation>
    <scope>NUCLEOTIDE SEQUENCE [LARGE SCALE GENOMIC DNA]</scope>
    <source>
        <strain evidence="13 14">HLT2-17</strain>
    </source>
</reference>
<evidence type="ECO:0000259" key="10">
    <source>
        <dbReference type="Pfam" id="PF02449"/>
    </source>
</evidence>
<dbReference type="GO" id="GO:0046872">
    <property type="term" value="F:metal ion binding"/>
    <property type="evidence" value="ECO:0007669"/>
    <property type="project" value="UniProtKB-KW"/>
</dbReference>
<keyword evidence="4 6" id="KW-0378">Hydrolase</keyword>
<dbReference type="OrthoDB" id="9800974at2"/>
<dbReference type="CDD" id="cd03143">
    <property type="entry name" value="A4_beta-galactosidase_middle_domain"/>
    <property type="match status" value="1"/>
</dbReference>
<dbReference type="AlphaFoldDB" id="A0A4Q5N1M4"/>
<sequence length="673" mass="72865">MRRGLVAQWTNDGLAYGGDYNPEQWSAEVRAQDVTLMGEAGVTLVTVGVFSWGLYEPRAGQYEFDWLDETLDRLHRAGIGVDLATPTAAPPMWLLHDHPEILRVDRAATRSTPGGRLGWCPSHPVWREHALRIVTVLAERYGTHPALRLWHISNELGGGNRHCYCEVSAEHFRRWLAARYGTVDALNAAWGTAFWGHRYPDFDHVLPPRAPAAAESRNPSLVLDFDRFSSDALLEHLRAERAVLRRVTPQVPVTTNFMVGAGPHVVDHARWAPDLDVLSNDHYVRGADQHQAQDVAFAADRVRGLSPDAPWLLMETAPSAVSWQGRNLPLDPGQLRRIAFTHVGRGADGVLMFQWRASVAGAEQFHSGMVPHAGRRSRTWREVVALGADLAAAGPLAGTLVERARIAILVDDESDWAWAAGPKPIADDAPTGLPRRVHRALWARGRRVDLVPTARLDELAQYDLVIVAGLYLADGQTATALARVAERGGAVLVTYLSGIVGPDNQVVPGGYPGVLKTLLGVHVEEFVPVLAGEIVELDRGWAAHDWTESLSVDDARVVARYATGRLSGQPAVTRRTVGAGQAWYVSASLDDAALGELLDEVTAGLDIAPTAVVDAGIDVVRRTGEGASYLVAVNHGDRPGAVEATGVDLLTGTRWASRCPVPAGGVVVIDELG</sequence>
<dbReference type="Gene3D" id="3.20.20.80">
    <property type="entry name" value="Glycosidases"/>
    <property type="match status" value="1"/>
</dbReference>
<dbReference type="PANTHER" id="PTHR36447:SF1">
    <property type="entry name" value="BETA-GALACTOSIDASE GANA"/>
    <property type="match status" value="1"/>
</dbReference>
<feature type="domain" description="Beta-galactosidase C-terminal" evidence="12">
    <location>
        <begin position="616"/>
        <end position="670"/>
    </location>
</feature>
<comment type="caution">
    <text evidence="13">The sequence shown here is derived from an EMBL/GenBank/DDBJ whole genome shotgun (WGS) entry which is preliminary data.</text>
</comment>
<accession>A0A4Q5N1M4</accession>
<evidence type="ECO:0000256" key="5">
    <source>
        <dbReference type="ARBA" id="ARBA00023295"/>
    </source>
</evidence>
<feature type="domain" description="Beta-galactosidase trimerisation" evidence="11">
    <location>
        <begin position="404"/>
        <end position="604"/>
    </location>
</feature>
<dbReference type="RefSeq" id="WP_130101768.1">
    <property type="nucleotide sequence ID" value="NZ_SDWW01000010.1"/>
</dbReference>
<dbReference type="Gene3D" id="3.40.50.880">
    <property type="match status" value="1"/>
</dbReference>
<dbReference type="InterPro" id="IPR003476">
    <property type="entry name" value="Glyco_hydro_42"/>
</dbReference>
<evidence type="ECO:0000259" key="12">
    <source>
        <dbReference type="Pfam" id="PF08533"/>
    </source>
</evidence>
<name>A0A4Q5N1M4_9MICO</name>
<dbReference type="SUPFAM" id="SSF51445">
    <property type="entry name" value="(Trans)glycosidases"/>
    <property type="match status" value="1"/>
</dbReference>
<evidence type="ECO:0000256" key="7">
    <source>
        <dbReference type="PIRSR" id="PIRSR001084-1"/>
    </source>
</evidence>
<dbReference type="EMBL" id="SDWW01000010">
    <property type="protein sequence ID" value="RYV51946.1"/>
    <property type="molecule type" value="Genomic_DNA"/>
</dbReference>
<keyword evidence="14" id="KW-1185">Reference proteome</keyword>
<dbReference type="InterPro" id="IPR013739">
    <property type="entry name" value="Beta_galactosidase_C"/>
</dbReference>
<dbReference type="Proteomes" id="UP000293764">
    <property type="component" value="Unassembled WGS sequence"/>
</dbReference>
<dbReference type="SUPFAM" id="SSF52317">
    <property type="entry name" value="Class I glutamine amidotransferase-like"/>
    <property type="match status" value="1"/>
</dbReference>
<feature type="binding site" evidence="8">
    <location>
        <position position="116"/>
    </location>
    <ligand>
        <name>substrate</name>
    </ligand>
</feature>
<feature type="binding site" evidence="9">
    <location>
        <position position="120"/>
    </location>
    <ligand>
        <name>Zn(2+)</name>
        <dbReference type="ChEBI" id="CHEBI:29105"/>
    </ligand>
</feature>
<keyword evidence="9" id="KW-0862">Zinc</keyword>
<keyword evidence="5 6" id="KW-0326">Glycosidase</keyword>
<dbReference type="InterPro" id="IPR029062">
    <property type="entry name" value="Class_I_gatase-like"/>
</dbReference>
<dbReference type="GO" id="GO:0004565">
    <property type="term" value="F:beta-galactosidase activity"/>
    <property type="evidence" value="ECO:0007669"/>
    <property type="project" value="UniProtKB-EC"/>
</dbReference>
<feature type="binding site" evidence="8">
    <location>
        <position position="154"/>
    </location>
    <ligand>
        <name>substrate</name>
    </ligand>
</feature>
<evidence type="ECO:0000256" key="4">
    <source>
        <dbReference type="ARBA" id="ARBA00022801"/>
    </source>
</evidence>